<protein>
    <submittedName>
        <fullName evidence="2">Helix-turn-helix transcriptional regulator</fullName>
    </submittedName>
</protein>
<dbReference type="KEGG" id="nmy:CJ229_006800"/>
<evidence type="ECO:0000259" key="1">
    <source>
        <dbReference type="PROSITE" id="PS50943"/>
    </source>
</evidence>
<dbReference type="Proteomes" id="UP000243626">
    <property type="component" value="Chromosome"/>
</dbReference>
<gene>
    <name evidence="2" type="ORF">CJ229_006800</name>
</gene>
<reference evidence="3" key="1">
    <citation type="submission" date="2017-09" db="EMBL/GenBank/DDBJ databases">
        <title>Bacterial strain isolated from the female urinary microbiota.</title>
        <authorList>
            <person name="Thomas-White K."/>
            <person name="Kumar N."/>
            <person name="Forster S."/>
            <person name="Putonti C."/>
            <person name="Lawley T."/>
            <person name="Wolfe A.J."/>
        </authorList>
    </citation>
    <scope>NUCLEOTIDE SEQUENCE [LARGE SCALE GENOMIC DNA]</scope>
    <source>
        <strain evidence="3">UMB0959</strain>
    </source>
</reference>
<dbReference type="EMBL" id="CP136964">
    <property type="protein sequence ID" value="WOS95799.1"/>
    <property type="molecule type" value="Genomic_DNA"/>
</dbReference>
<dbReference type="SUPFAM" id="SSF47413">
    <property type="entry name" value="lambda repressor-like DNA-binding domains"/>
    <property type="match status" value="1"/>
</dbReference>
<dbReference type="GO" id="GO:0003677">
    <property type="term" value="F:DNA binding"/>
    <property type="evidence" value="ECO:0007669"/>
    <property type="project" value="InterPro"/>
</dbReference>
<dbReference type="PANTHER" id="PTHR37038">
    <property type="entry name" value="TRANSCRIPTIONAL REGULATOR-RELATED"/>
    <property type="match status" value="1"/>
</dbReference>
<dbReference type="Gene3D" id="1.25.40.10">
    <property type="entry name" value="Tetratricopeptide repeat domain"/>
    <property type="match status" value="1"/>
</dbReference>
<dbReference type="PANTHER" id="PTHR37038:SF14">
    <property type="entry name" value="TRANSCRIPTIONAL ACTIVATOR"/>
    <property type="match status" value="1"/>
</dbReference>
<organism evidence="2 3">
    <name type="scientific">Nosocomiicoccus massiliensis</name>
    <dbReference type="NCBI Taxonomy" id="1232430"/>
    <lineage>
        <taxon>Bacteria</taxon>
        <taxon>Bacillati</taxon>
        <taxon>Bacillota</taxon>
        <taxon>Bacilli</taxon>
        <taxon>Bacillales</taxon>
        <taxon>Staphylococcaceae</taxon>
        <taxon>Nosocomiicoccus</taxon>
    </lineage>
</organism>
<evidence type="ECO:0000313" key="2">
    <source>
        <dbReference type="EMBL" id="WOS95799.1"/>
    </source>
</evidence>
<dbReference type="PROSITE" id="PS50943">
    <property type="entry name" value="HTH_CROC1"/>
    <property type="match status" value="1"/>
</dbReference>
<name>A0AAF0YLS5_9STAP</name>
<keyword evidence="3" id="KW-1185">Reference proteome</keyword>
<proteinExistence type="predicted"/>
<feature type="domain" description="HTH cro/C1-type" evidence="1">
    <location>
        <begin position="6"/>
        <end position="59"/>
    </location>
</feature>
<sequence length="279" mass="33190">MLNEIIKNRRIQLGLSRKNICENLCSESTLYRFESGLHDINSHLLVEICNRLKLETVIVTDIKITKKEHALFLLMQHFIYKKNIKELENILNSFKNESLSRDWFKIKNWCQAVIHFYKKEYILCENIISNHLKISEPKNSLDLLILNTLILNYISQNNYIKALEVATNCIHYIDTHKVESIDINSKVKYSYAHALFKNNYKKESEEVIIELIEMLLNEKTFFLLGKCYFFLYVIYKNKKLSLAHTYLKLSYMTFQIENSDIPQQVKEEMKHLKDSSIYL</sequence>
<accession>A0AAF0YLS5</accession>
<dbReference type="CDD" id="cd00093">
    <property type="entry name" value="HTH_XRE"/>
    <property type="match status" value="1"/>
</dbReference>
<dbReference type="InterPro" id="IPR001387">
    <property type="entry name" value="Cro/C1-type_HTH"/>
</dbReference>
<dbReference type="AlphaFoldDB" id="A0AAF0YLS5"/>
<dbReference type="InterPro" id="IPR053163">
    <property type="entry name" value="HTH-type_regulator_Rgg"/>
</dbReference>
<dbReference type="RefSeq" id="WP_102167100.1">
    <property type="nucleotide sequence ID" value="NZ_CP136964.1"/>
</dbReference>
<evidence type="ECO:0000313" key="3">
    <source>
        <dbReference type="Proteomes" id="UP000243626"/>
    </source>
</evidence>
<dbReference type="InterPro" id="IPR011990">
    <property type="entry name" value="TPR-like_helical_dom_sf"/>
</dbReference>
<dbReference type="InterPro" id="IPR010982">
    <property type="entry name" value="Lambda_DNA-bd_dom_sf"/>
</dbReference>